<accession>W0I6X1</accession>
<feature type="transmembrane region" description="Helical" evidence="1">
    <location>
        <begin position="169"/>
        <end position="187"/>
    </location>
</feature>
<dbReference type="KEGG" id="ths:TES1_0819"/>
<dbReference type="InterPro" id="IPR011991">
    <property type="entry name" value="ArsR-like_HTH"/>
</dbReference>
<evidence type="ECO:0000313" key="3">
    <source>
        <dbReference type="EMBL" id="AHF80205.1"/>
    </source>
</evidence>
<dbReference type="Proteomes" id="UP000019027">
    <property type="component" value="Chromosome"/>
</dbReference>
<organism evidence="3 4">
    <name type="scientific">Thermococcus paralvinellae</name>
    <dbReference type="NCBI Taxonomy" id="582419"/>
    <lineage>
        <taxon>Archaea</taxon>
        <taxon>Methanobacteriati</taxon>
        <taxon>Methanobacteriota</taxon>
        <taxon>Thermococci</taxon>
        <taxon>Thermococcales</taxon>
        <taxon>Thermococcaceae</taxon>
        <taxon>Thermococcus</taxon>
    </lineage>
</organism>
<dbReference type="EMBL" id="CP006965">
    <property type="protein sequence ID" value="AHF80205.1"/>
    <property type="molecule type" value="Genomic_DNA"/>
</dbReference>
<evidence type="ECO:0000256" key="1">
    <source>
        <dbReference type="SAM" id="Phobius"/>
    </source>
</evidence>
<dbReference type="HOGENOM" id="CLU_079811_0_0_2"/>
<protein>
    <recommendedName>
        <fullName evidence="2">Transcription regulator TrmB N-terminal domain-containing protein</fullName>
    </recommendedName>
</protein>
<dbReference type="AlphaFoldDB" id="W0I6X1"/>
<dbReference type="STRING" id="582419.TES1_0819"/>
<sequence length="277" mass="31307">MRKIMILIGIALLVIPLVSAEFTVSDLELTICRDGYVKVYYQIIPSDYVVQISVPLLGENYENLIVEDENGKPLNFEVSGNSVIIYVNNAQLIKVSYYTPDLTSKHGLVWTLNVSSPYSFKVVLPENSIVVDLSDIPLSISSNVISMPPGNQSISYTLEYNAERNFQNVVYYFLAGVLTISAVFIGIKRISSKKVSKDIKVNKEAFLKKMEKFDLNDEEREALLYILEKGGRASQAEVRNALGLPKTTAWRMFKRLEKQGLVKIIKGRKENWIELTL</sequence>
<dbReference type="OrthoDB" id="28494at2157"/>
<keyword evidence="4" id="KW-1185">Reference proteome</keyword>
<dbReference type="CDD" id="cd00090">
    <property type="entry name" value="HTH_ARSR"/>
    <property type="match status" value="1"/>
</dbReference>
<dbReference type="PRINTS" id="PR00033">
    <property type="entry name" value="HTHASNC"/>
</dbReference>
<feature type="domain" description="Transcription regulator TrmB N-terminal" evidence="2">
    <location>
        <begin position="210"/>
        <end position="269"/>
    </location>
</feature>
<evidence type="ECO:0000313" key="4">
    <source>
        <dbReference type="Proteomes" id="UP000019027"/>
    </source>
</evidence>
<evidence type="ECO:0000259" key="2">
    <source>
        <dbReference type="Pfam" id="PF01978"/>
    </source>
</evidence>
<dbReference type="SUPFAM" id="SSF46785">
    <property type="entry name" value="Winged helix' DNA-binding domain"/>
    <property type="match status" value="1"/>
</dbReference>
<dbReference type="RefSeq" id="WP_042680547.1">
    <property type="nucleotide sequence ID" value="NZ_CP006965.1"/>
</dbReference>
<keyword evidence="1" id="KW-0472">Membrane</keyword>
<dbReference type="GeneID" id="24907029"/>
<dbReference type="InterPro" id="IPR000485">
    <property type="entry name" value="AsnC-type_HTH_dom"/>
</dbReference>
<dbReference type="GO" id="GO:0043565">
    <property type="term" value="F:sequence-specific DNA binding"/>
    <property type="evidence" value="ECO:0007669"/>
    <property type="project" value="InterPro"/>
</dbReference>
<dbReference type="InterPro" id="IPR036390">
    <property type="entry name" value="WH_DNA-bd_sf"/>
</dbReference>
<dbReference type="InterPro" id="IPR002831">
    <property type="entry name" value="Tscrpt_reg_TrmB_N"/>
</dbReference>
<name>W0I6X1_9EURY</name>
<reference evidence="3 4" key="1">
    <citation type="journal article" date="2014" name="Int. J. Syst. Evol. Microbiol.">
        <title>Thermococcus paralvinellae sp. nov. and Thermococcus cleftensis sp. nov. of hyperthermophilic heterotrophs from deep-sea hydrothermal vents.</title>
        <authorList>
            <person name="Hensley S.A."/>
            <person name="Jung J.H."/>
            <person name="Park C.S."/>
            <person name="Holden J.F."/>
        </authorList>
    </citation>
    <scope>NUCLEOTIDE SEQUENCE [LARGE SCALE GENOMIC DNA]</scope>
    <source>
        <strain evidence="3 4">ES1</strain>
    </source>
</reference>
<dbReference type="Gene3D" id="1.10.10.10">
    <property type="entry name" value="Winged helix-like DNA-binding domain superfamily/Winged helix DNA-binding domain"/>
    <property type="match status" value="1"/>
</dbReference>
<keyword evidence="1" id="KW-1133">Transmembrane helix</keyword>
<dbReference type="Pfam" id="PF01978">
    <property type="entry name" value="TrmB"/>
    <property type="match status" value="1"/>
</dbReference>
<keyword evidence="1" id="KW-0812">Transmembrane</keyword>
<proteinExistence type="predicted"/>
<dbReference type="InterPro" id="IPR036388">
    <property type="entry name" value="WH-like_DNA-bd_sf"/>
</dbReference>
<gene>
    <name evidence="3" type="ORF">TES1_0819</name>
</gene>